<feature type="compositionally biased region" description="Polar residues" evidence="1">
    <location>
        <begin position="140"/>
        <end position="159"/>
    </location>
</feature>
<accession>A0A9Q1GP20</accession>
<comment type="caution">
    <text evidence="2">The sequence shown here is derived from an EMBL/GenBank/DDBJ whole genome shotgun (WGS) entry which is preliminary data.</text>
</comment>
<evidence type="ECO:0000256" key="1">
    <source>
        <dbReference type="SAM" id="MobiDB-lite"/>
    </source>
</evidence>
<name>A0A9Q1GP20_9CARY</name>
<dbReference type="EMBL" id="JAKOGI010001588">
    <property type="protein sequence ID" value="KAJ8424882.1"/>
    <property type="molecule type" value="Genomic_DNA"/>
</dbReference>
<gene>
    <name evidence="2" type="ORF">Cgig2_017974</name>
</gene>
<sequence>MLCDSFIGIASVIIMFRSRITLEEYLKSVQHEDEASEDVSLDDIDMIPDSKEEEVEHVRKNIFESRVSINMNPSLINIPDNFKDDKEDIAVDIVKRKTGASEVVFSEAIVPIETFVYHKLMGPESSGRVRRVRYRVTSTQRNAKRNCQSRIEPSDSSIGDNVEENQKNNTPLVGEPIRDSLIATPTLAKNNEVYIKDAGQIENTIVLMDKGGASHTSRSPHVLNQSYDQNTSMGENMNTSGCSNQSNIARRLNFDQREQLKRIQGVSKGDRLTATPSPLSRELMCSKVINPYATTQAPVFFLNMIFVKLK</sequence>
<reference evidence="2" key="1">
    <citation type="submission" date="2022-04" db="EMBL/GenBank/DDBJ databases">
        <title>Carnegiea gigantea Genome sequencing and assembly v2.</title>
        <authorList>
            <person name="Copetti D."/>
            <person name="Sanderson M.J."/>
            <person name="Burquez A."/>
            <person name="Wojciechowski M.F."/>
        </authorList>
    </citation>
    <scope>NUCLEOTIDE SEQUENCE</scope>
    <source>
        <strain evidence="2">SGP5-SGP5p</strain>
        <tissue evidence="2">Aerial part</tissue>
    </source>
</reference>
<protein>
    <submittedName>
        <fullName evidence="2">Uncharacterized protein</fullName>
    </submittedName>
</protein>
<proteinExistence type="predicted"/>
<organism evidence="2 3">
    <name type="scientific">Carnegiea gigantea</name>
    <dbReference type="NCBI Taxonomy" id="171969"/>
    <lineage>
        <taxon>Eukaryota</taxon>
        <taxon>Viridiplantae</taxon>
        <taxon>Streptophyta</taxon>
        <taxon>Embryophyta</taxon>
        <taxon>Tracheophyta</taxon>
        <taxon>Spermatophyta</taxon>
        <taxon>Magnoliopsida</taxon>
        <taxon>eudicotyledons</taxon>
        <taxon>Gunneridae</taxon>
        <taxon>Pentapetalae</taxon>
        <taxon>Caryophyllales</taxon>
        <taxon>Cactineae</taxon>
        <taxon>Cactaceae</taxon>
        <taxon>Cactoideae</taxon>
        <taxon>Echinocereeae</taxon>
        <taxon>Carnegiea</taxon>
    </lineage>
</organism>
<feature type="region of interest" description="Disordered" evidence="1">
    <location>
        <begin position="140"/>
        <end position="173"/>
    </location>
</feature>
<dbReference type="AlphaFoldDB" id="A0A9Q1GP20"/>
<keyword evidence="3" id="KW-1185">Reference proteome</keyword>
<evidence type="ECO:0000313" key="2">
    <source>
        <dbReference type="EMBL" id="KAJ8424882.1"/>
    </source>
</evidence>
<dbReference type="OrthoDB" id="1738076at2759"/>
<evidence type="ECO:0000313" key="3">
    <source>
        <dbReference type="Proteomes" id="UP001153076"/>
    </source>
</evidence>
<dbReference type="Proteomes" id="UP001153076">
    <property type="component" value="Unassembled WGS sequence"/>
</dbReference>